<dbReference type="AlphaFoldDB" id="A0A8E2EMT6"/>
<dbReference type="EMBL" id="KV751107">
    <property type="protein sequence ID" value="OCL01570.1"/>
    <property type="molecule type" value="Genomic_DNA"/>
</dbReference>
<dbReference type="GO" id="GO:0005739">
    <property type="term" value="C:mitochondrion"/>
    <property type="evidence" value="ECO:0007669"/>
    <property type="project" value="UniProtKB-SubCell"/>
</dbReference>
<evidence type="ECO:0000256" key="3">
    <source>
        <dbReference type="ARBA" id="ARBA00004370"/>
    </source>
</evidence>
<dbReference type="Gene3D" id="3.40.50.1820">
    <property type="entry name" value="alpha/beta hydrolase"/>
    <property type="match status" value="1"/>
</dbReference>
<dbReference type="Proteomes" id="UP000250140">
    <property type="component" value="Unassembled WGS sequence"/>
</dbReference>
<dbReference type="InterPro" id="IPR027417">
    <property type="entry name" value="P-loop_NTPase"/>
</dbReference>
<dbReference type="GO" id="GO:0016020">
    <property type="term" value="C:membrane"/>
    <property type="evidence" value="ECO:0007669"/>
    <property type="project" value="UniProtKB-SubCell"/>
</dbReference>
<dbReference type="Gene3D" id="1.25.40.10">
    <property type="entry name" value="Tetratricopeptide repeat domain"/>
    <property type="match status" value="1"/>
</dbReference>
<dbReference type="SMART" id="SM00028">
    <property type="entry name" value="TPR"/>
    <property type="match status" value="2"/>
</dbReference>
<keyword evidence="6" id="KW-0472">Membrane</keyword>
<keyword evidence="5" id="KW-0496">Mitochondrion</keyword>
<dbReference type="Gene3D" id="3.40.50.300">
    <property type="entry name" value="P-loop containing nucleotide triphosphate hydrolases"/>
    <property type="match status" value="1"/>
</dbReference>
<proteinExistence type="predicted"/>
<evidence type="ECO:0000256" key="2">
    <source>
        <dbReference type="ARBA" id="ARBA00004240"/>
    </source>
</evidence>
<accession>A0A8E2EMT6</accession>
<dbReference type="InterPro" id="IPR029058">
    <property type="entry name" value="AB_hydrolase_fold"/>
</dbReference>
<feature type="domain" description="AB hydrolase-1" evidence="7">
    <location>
        <begin position="95"/>
        <end position="212"/>
    </location>
</feature>
<name>A0A8E2EMT6_9PEZI</name>
<feature type="non-terminal residue" evidence="8">
    <location>
        <position position="1"/>
    </location>
</feature>
<dbReference type="InterPro" id="IPR000073">
    <property type="entry name" value="AB_hydrolase_1"/>
</dbReference>
<dbReference type="GO" id="GO:0005783">
    <property type="term" value="C:endoplasmic reticulum"/>
    <property type="evidence" value="ECO:0007669"/>
    <property type="project" value="UniProtKB-SubCell"/>
</dbReference>
<evidence type="ECO:0000256" key="1">
    <source>
        <dbReference type="ARBA" id="ARBA00004173"/>
    </source>
</evidence>
<dbReference type="InterPro" id="IPR052374">
    <property type="entry name" value="SERAC1"/>
</dbReference>
<reference evidence="8 9" key="1">
    <citation type="journal article" date="2016" name="Nat. Commun.">
        <title>Ectomycorrhizal ecology is imprinted in the genome of the dominant symbiotic fungus Cenococcum geophilum.</title>
        <authorList>
            <consortium name="DOE Joint Genome Institute"/>
            <person name="Peter M."/>
            <person name="Kohler A."/>
            <person name="Ohm R.A."/>
            <person name="Kuo A."/>
            <person name="Krutzmann J."/>
            <person name="Morin E."/>
            <person name="Arend M."/>
            <person name="Barry K.W."/>
            <person name="Binder M."/>
            <person name="Choi C."/>
            <person name="Clum A."/>
            <person name="Copeland A."/>
            <person name="Grisel N."/>
            <person name="Haridas S."/>
            <person name="Kipfer T."/>
            <person name="LaButti K."/>
            <person name="Lindquist E."/>
            <person name="Lipzen A."/>
            <person name="Maire R."/>
            <person name="Meier B."/>
            <person name="Mihaltcheva S."/>
            <person name="Molinier V."/>
            <person name="Murat C."/>
            <person name="Poggeler S."/>
            <person name="Quandt C.A."/>
            <person name="Sperisen C."/>
            <person name="Tritt A."/>
            <person name="Tisserant E."/>
            <person name="Crous P.W."/>
            <person name="Henrissat B."/>
            <person name="Nehls U."/>
            <person name="Egli S."/>
            <person name="Spatafora J.W."/>
            <person name="Grigoriev I.V."/>
            <person name="Martin F.M."/>
        </authorList>
    </citation>
    <scope>NUCLEOTIDE SEQUENCE [LARGE SCALE GENOMIC DNA]</scope>
    <source>
        <strain evidence="8 9">CBS 207.34</strain>
    </source>
</reference>
<dbReference type="InterPro" id="IPR019734">
    <property type="entry name" value="TPR_rpt"/>
</dbReference>
<dbReference type="InterPro" id="IPR011990">
    <property type="entry name" value="TPR-like_helical_dom_sf"/>
</dbReference>
<dbReference type="OrthoDB" id="427518at2759"/>
<comment type="subcellular location">
    <subcellularLocation>
        <location evidence="2">Endoplasmic reticulum</location>
    </subcellularLocation>
    <subcellularLocation>
        <location evidence="3">Membrane</location>
    </subcellularLocation>
    <subcellularLocation>
        <location evidence="1">Mitochondrion</location>
    </subcellularLocation>
</comment>
<dbReference type="PANTHER" id="PTHR48182:SF2">
    <property type="entry name" value="PROTEIN SERAC1"/>
    <property type="match status" value="1"/>
</dbReference>
<dbReference type="SUPFAM" id="SSF48452">
    <property type="entry name" value="TPR-like"/>
    <property type="match status" value="1"/>
</dbReference>
<organism evidence="8 9">
    <name type="scientific">Glonium stellatum</name>
    <dbReference type="NCBI Taxonomy" id="574774"/>
    <lineage>
        <taxon>Eukaryota</taxon>
        <taxon>Fungi</taxon>
        <taxon>Dikarya</taxon>
        <taxon>Ascomycota</taxon>
        <taxon>Pezizomycotina</taxon>
        <taxon>Dothideomycetes</taxon>
        <taxon>Pleosporomycetidae</taxon>
        <taxon>Gloniales</taxon>
        <taxon>Gloniaceae</taxon>
        <taxon>Glonium</taxon>
    </lineage>
</organism>
<keyword evidence="9" id="KW-1185">Reference proteome</keyword>
<evidence type="ECO:0000256" key="4">
    <source>
        <dbReference type="ARBA" id="ARBA00022824"/>
    </source>
</evidence>
<protein>
    <recommendedName>
        <fullName evidence="7">AB hydrolase-1 domain-containing protein</fullName>
    </recommendedName>
</protein>
<dbReference type="PANTHER" id="PTHR48182">
    <property type="entry name" value="PROTEIN SERAC1"/>
    <property type="match status" value="1"/>
</dbReference>
<dbReference type="PRINTS" id="PR00364">
    <property type="entry name" value="DISEASERSIST"/>
</dbReference>
<dbReference type="SUPFAM" id="SSF52540">
    <property type="entry name" value="P-loop containing nucleoside triphosphate hydrolases"/>
    <property type="match status" value="1"/>
</dbReference>
<evidence type="ECO:0000256" key="5">
    <source>
        <dbReference type="ARBA" id="ARBA00023128"/>
    </source>
</evidence>
<dbReference type="Pfam" id="PF12697">
    <property type="entry name" value="Abhydrolase_6"/>
    <property type="match status" value="1"/>
</dbReference>
<sequence>MSSLLQAIRRKGGQAATKHAALEAPFQTKALASSSGQGLSVEHGEASTNNEVAFEDTDLPVDDELSYSGFFRVINGLSQADLNYAGGLQKSKVLVILVHGIGGHWQKSWEFEGFNWVKGFLKPDLEDAGFVADIWSYGYDSRTSTNSVANIEDVAIMLLDHISGLGNTYPIVFVAHSLGGLVVKKTTILAHTDEHQYGEFLRRIRGCVFLGVPHRGADNTWWKTLPGKLMDICTIGTKGNVEFARSVERKSRVWKDIANGFVPRTRNLLTIHSFYETKKVGPVLVVDRESAVIGVANESVHSTDSDHVMINKFRRDERQRYQLVGNAIRDLIKRVYMELGEPLPDDGTGRHLCSDLPMATDTFCGRVTELSAIADALKPTRLGRKGIVLYGIGGSGKTQLTLRYIEAHRQNYKAIIWIDASTIERTNESFAEAASIISSGWPGRDLPLVYSSSSNWKKVVARLRSTRHRDWLLVIDSVDDLTQQNFIQYIPSCNYGSVIVTSTQSEAPDVFKLAKLEVDSLDSASGRKLLFARALSSTTEAEISEDDSKHATAIAKELSNLPLAIEQAGRLLSKGIATFPNFIERYREHYGSLMKKSPPPGVLAYEKEGSVFTVFSMLFNSVKSRSPEAAALLTFIAILGPSQIPMSLIDHLRIQGTQNYTPSDEDTTALSRALSDSTHLSLALDCLVDSCLVKLKRNHDLSCRSFSLHRAICQWCIVELGPRPSWAIKGQASRRLFFAPLKHGISLIEKHIPAENLKPPEGEFSSVYASISAQLAQLYLYEGQLGQAKKYFLTAVEYEMTQQDIEWPSSERHVSLLHGLGIANHRLRDWEKAEELFKSALVLSKNLFGEMDSRTTFIYSSLKKTQERSEVMLEHHKAGVVAATGPKMIRETQELLSPENEAPENNTRQSLRGSLEAGRLIGLEHDVQIDSADTLG</sequence>
<evidence type="ECO:0000313" key="8">
    <source>
        <dbReference type="EMBL" id="OCL01570.1"/>
    </source>
</evidence>
<gene>
    <name evidence="8" type="ORF">AOQ84DRAFT_230809</name>
</gene>
<dbReference type="GO" id="GO:0043531">
    <property type="term" value="F:ADP binding"/>
    <property type="evidence" value="ECO:0007669"/>
    <property type="project" value="InterPro"/>
</dbReference>
<evidence type="ECO:0000256" key="6">
    <source>
        <dbReference type="ARBA" id="ARBA00023136"/>
    </source>
</evidence>
<dbReference type="SUPFAM" id="SSF53474">
    <property type="entry name" value="alpha/beta-Hydrolases"/>
    <property type="match status" value="1"/>
</dbReference>
<evidence type="ECO:0000259" key="7">
    <source>
        <dbReference type="Pfam" id="PF12697"/>
    </source>
</evidence>
<evidence type="ECO:0000313" key="9">
    <source>
        <dbReference type="Proteomes" id="UP000250140"/>
    </source>
</evidence>
<keyword evidence="4" id="KW-0256">Endoplasmic reticulum</keyword>